<dbReference type="STRING" id="1804984.AYM40_29560"/>
<name>A0A160FT91_9BURK</name>
<dbReference type="Gene3D" id="3.30.1340.30">
    <property type="match status" value="1"/>
</dbReference>
<reference evidence="4 5" key="1">
    <citation type="journal article" date="2016" name="Gene">
        <title>PacBio SMRT assembly of a complex multi-replicon genome reveals chlorocatechol degradative operon in a region of genome plasticity.</title>
        <authorList>
            <person name="Ricker N."/>
            <person name="Shen S.Y."/>
            <person name="Goordial J."/>
            <person name="Jin S."/>
            <person name="Fulthorpe R.R."/>
        </authorList>
    </citation>
    <scope>NUCLEOTIDE SEQUENCE [LARGE SCALE GENOMIC DNA]</scope>
    <source>
        <strain evidence="4 5">OLGA172</strain>
    </source>
</reference>
<accession>A0A160FT91</accession>
<proteinExistence type="predicted"/>
<evidence type="ECO:0000256" key="2">
    <source>
        <dbReference type="SAM" id="SignalP"/>
    </source>
</evidence>
<evidence type="ECO:0000313" key="4">
    <source>
        <dbReference type="EMBL" id="ANB76385.1"/>
    </source>
</evidence>
<evidence type="ECO:0000259" key="3">
    <source>
        <dbReference type="PROSITE" id="PS50914"/>
    </source>
</evidence>
<organism evidence="4 5">
    <name type="scientific">Paraburkholderia phytofirmans OLGA172</name>
    <dbReference type="NCBI Taxonomy" id="1417228"/>
    <lineage>
        <taxon>Bacteria</taxon>
        <taxon>Pseudomonadati</taxon>
        <taxon>Pseudomonadota</taxon>
        <taxon>Betaproteobacteria</taxon>
        <taxon>Burkholderiales</taxon>
        <taxon>Burkholderiaceae</taxon>
        <taxon>Paraburkholderia</taxon>
    </lineage>
</organism>
<dbReference type="OrthoDB" id="9010075at2"/>
<dbReference type="InterPro" id="IPR007055">
    <property type="entry name" value="BON_dom"/>
</dbReference>
<evidence type="ECO:0000313" key="5">
    <source>
        <dbReference type="Proteomes" id="UP000076852"/>
    </source>
</evidence>
<keyword evidence="2" id="KW-0732">Signal</keyword>
<sequence>MSKYLWSMIAAISLTVAMSSAYADDGMKYPASDEPQQEQPANPSSHAVAHKAMKSADRKLSRDVRKAIASGGAVDMLHLGIVARSGKVTLVGSVPEEGQIDLATQLAQSVSGVTKVANRLSVDVPGGN</sequence>
<protein>
    <recommendedName>
        <fullName evidence="3">BON domain-containing protein</fullName>
    </recommendedName>
</protein>
<dbReference type="KEGG" id="buz:AYM40_29560"/>
<dbReference type="RefSeq" id="WP_082855383.1">
    <property type="nucleotide sequence ID" value="NZ_CP014579.1"/>
</dbReference>
<feature type="domain" description="BON" evidence="3">
    <location>
        <begin position="56"/>
        <end position="124"/>
    </location>
</feature>
<dbReference type="Pfam" id="PF04972">
    <property type="entry name" value="BON"/>
    <property type="match status" value="1"/>
</dbReference>
<keyword evidence="5" id="KW-1185">Reference proteome</keyword>
<evidence type="ECO:0000256" key="1">
    <source>
        <dbReference type="SAM" id="MobiDB-lite"/>
    </source>
</evidence>
<dbReference type="EMBL" id="CP014579">
    <property type="protein sequence ID" value="ANB76385.1"/>
    <property type="molecule type" value="Genomic_DNA"/>
</dbReference>
<feature type="chain" id="PRO_5007814788" description="BON domain-containing protein" evidence="2">
    <location>
        <begin position="24"/>
        <end position="128"/>
    </location>
</feature>
<feature type="region of interest" description="Disordered" evidence="1">
    <location>
        <begin position="25"/>
        <end position="60"/>
    </location>
</feature>
<dbReference type="AlphaFoldDB" id="A0A160FT91"/>
<feature type="signal peptide" evidence="2">
    <location>
        <begin position="1"/>
        <end position="23"/>
    </location>
</feature>
<dbReference type="Proteomes" id="UP000076852">
    <property type="component" value="Chromosome 2"/>
</dbReference>
<dbReference type="PROSITE" id="PS50914">
    <property type="entry name" value="BON"/>
    <property type="match status" value="1"/>
</dbReference>
<gene>
    <name evidence="4" type="ORF">AYM40_29560</name>
</gene>